<feature type="region of interest" description="Disordered" evidence="1">
    <location>
        <begin position="115"/>
        <end position="170"/>
    </location>
</feature>
<evidence type="ECO:0000313" key="2">
    <source>
        <dbReference type="EMBL" id="KAK1847122.1"/>
    </source>
</evidence>
<keyword evidence="3" id="KW-1185">Reference proteome</keyword>
<comment type="caution">
    <text evidence="2">The sequence shown here is derived from an EMBL/GenBank/DDBJ whole genome shotgun (WGS) entry which is preliminary data.</text>
</comment>
<evidence type="ECO:0000313" key="3">
    <source>
        <dbReference type="Proteomes" id="UP001243330"/>
    </source>
</evidence>
<feature type="compositionally biased region" description="Basic and acidic residues" evidence="1">
    <location>
        <begin position="151"/>
        <end position="170"/>
    </location>
</feature>
<organism evidence="2 3">
    <name type="scientific">Colletotrichum chrysophilum</name>
    <dbReference type="NCBI Taxonomy" id="1836956"/>
    <lineage>
        <taxon>Eukaryota</taxon>
        <taxon>Fungi</taxon>
        <taxon>Dikarya</taxon>
        <taxon>Ascomycota</taxon>
        <taxon>Pezizomycotina</taxon>
        <taxon>Sordariomycetes</taxon>
        <taxon>Hypocreomycetidae</taxon>
        <taxon>Glomerellales</taxon>
        <taxon>Glomerellaceae</taxon>
        <taxon>Colletotrichum</taxon>
        <taxon>Colletotrichum gloeosporioides species complex</taxon>
    </lineage>
</organism>
<accession>A0AAD9AGA9</accession>
<feature type="region of interest" description="Disordered" evidence="1">
    <location>
        <begin position="1"/>
        <end position="21"/>
    </location>
</feature>
<gene>
    <name evidence="2" type="ORF">CCHR01_10228</name>
</gene>
<dbReference type="AlphaFoldDB" id="A0AAD9AGA9"/>
<proteinExistence type="predicted"/>
<name>A0AAD9AGA9_9PEZI</name>
<dbReference type="Proteomes" id="UP001243330">
    <property type="component" value="Unassembled WGS sequence"/>
</dbReference>
<dbReference type="EMBL" id="JAQOWY010000212">
    <property type="protein sequence ID" value="KAK1847122.1"/>
    <property type="molecule type" value="Genomic_DNA"/>
</dbReference>
<protein>
    <submittedName>
        <fullName evidence="2">Uncharacterized protein</fullName>
    </submittedName>
</protein>
<reference evidence="2" key="1">
    <citation type="submission" date="2023-01" db="EMBL/GenBank/DDBJ databases">
        <title>Colletotrichum chrysophilum M932 genome sequence.</title>
        <authorList>
            <person name="Baroncelli R."/>
        </authorList>
    </citation>
    <scope>NUCLEOTIDE SEQUENCE</scope>
    <source>
        <strain evidence="2">M932</strain>
    </source>
</reference>
<sequence>MPSVPPSSMPPTATAAGAPQHVFDAIQHNTSATQAGVLNSRSRSPSRLAAFTRPLTLTPAAALRSNVDLAQANQLPTQTLARAADANPNPLQTAAGVWRRDSVPASAASLLLRRRSTSSRSRIVRDGFPIATSPHHRMPSTGTKPPPRPPPPRDEGSCDAKSRLPCEEGG</sequence>
<evidence type="ECO:0000256" key="1">
    <source>
        <dbReference type="SAM" id="MobiDB-lite"/>
    </source>
</evidence>
<feature type="compositionally biased region" description="Low complexity" evidence="1">
    <location>
        <begin position="10"/>
        <end position="19"/>
    </location>
</feature>